<comment type="caution">
    <text evidence="2">The sequence shown here is derived from an EMBL/GenBank/DDBJ whole genome shotgun (WGS) entry which is preliminary data.</text>
</comment>
<protein>
    <submittedName>
        <fullName evidence="2">Membrane protein</fullName>
    </submittedName>
</protein>
<keyword evidence="1" id="KW-1133">Transmembrane helix</keyword>
<reference evidence="2 3" key="1">
    <citation type="submission" date="2023-07" db="EMBL/GenBank/DDBJ databases">
        <title>Sequencing the genomes of 1000 actinobacteria strains.</title>
        <authorList>
            <person name="Klenk H.-P."/>
        </authorList>
    </citation>
    <scope>NUCLEOTIDE SEQUENCE [LARGE SCALE GENOMIC DNA]</scope>
    <source>
        <strain evidence="2 3">DSM 20167</strain>
    </source>
</reference>
<proteinExistence type="predicted"/>
<keyword evidence="1" id="KW-0812">Transmembrane</keyword>
<feature type="transmembrane region" description="Helical" evidence="1">
    <location>
        <begin position="57"/>
        <end position="79"/>
    </location>
</feature>
<dbReference type="RefSeq" id="WP_310287652.1">
    <property type="nucleotide sequence ID" value="NZ_BAAAWO010000001.1"/>
</dbReference>
<dbReference type="Pfam" id="PF08592">
    <property type="entry name" value="Anthrone_oxy"/>
    <property type="match status" value="1"/>
</dbReference>
<name>A0ABU2BDH5_9MICC</name>
<evidence type="ECO:0000313" key="2">
    <source>
        <dbReference type="EMBL" id="MDR7356686.1"/>
    </source>
</evidence>
<evidence type="ECO:0000256" key="1">
    <source>
        <dbReference type="SAM" id="Phobius"/>
    </source>
</evidence>
<evidence type="ECO:0000313" key="3">
    <source>
        <dbReference type="Proteomes" id="UP001183817"/>
    </source>
</evidence>
<sequence length="162" mass="16260">MSGTLITAATATSAVCAGVAGGVYFAFSAIVMPALRALPADHGVAAMRRINTSAVRLPFMVVFFGGAAVSAAVVVAELVSDASAPGAAHRMAGAGLALAAFGITIVRNVPLNNELARNVPEGVDAAARWSAFDRGWSPANHVRAAASLAAVVVFLDSLARTG</sequence>
<organism evidence="2 3">
    <name type="scientific">Paeniglutamicibacter sulfureus</name>
    <dbReference type="NCBI Taxonomy" id="43666"/>
    <lineage>
        <taxon>Bacteria</taxon>
        <taxon>Bacillati</taxon>
        <taxon>Actinomycetota</taxon>
        <taxon>Actinomycetes</taxon>
        <taxon>Micrococcales</taxon>
        <taxon>Micrococcaceae</taxon>
        <taxon>Paeniglutamicibacter</taxon>
    </lineage>
</organism>
<keyword evidence="3" id="KW-1185">Reference proteome</keyword>
<accession>A0ABU2BDH5</accession>
<dbReference type="Proteomes" id="UP001183817">
    <property type="component" value="Unassembled WGS sequence"/>
</dbReference>
<dbReference type="EMBL" id="JAVDYI010000001">
    <property type="protein sequence ID" value="MDR7356686.1"/>
    <property type="molecule type" value="Genomic_DNA"/>
</dbReference>
<feature type="transmembrane region" description="Helical" evidence="1">
    <location>
        <begin position="91"/>
        <end position="109"/>
    </location>
</feature>
<feature type="transmembrane region" description="Helical" evidence="1">
    <location>
        <begin position="6"/>
        <end position="27"/>
    </location>
</feature>
<keyword evidence="1" id="KW-0472">Membrane</keyword>
<gene>
    <name evidence="2" type="ORF">J2S64_000377</name>
</gene>
<dbReference type="InterPro" id="IPR013901">
    <property type="entry name" value="Anthrone_oxy"/>
</dbReference>